<accession>A0A0U5GV78</accession>
<gene>
    <name evidence="2" type="ORF">ASPCAL09340</name>
</gene>
<sequence length="228" mass="25537">MMLLPLIAVCILQSGSALAMSMEYRRPYPHIYRGDVNFDSTCSSDPWWVKPIAISLGCHNCRLRLLRHEHQPYAEAMHELRQQYERTWNAPREEPPAPVTGLQGWLRGIWWEYGMLFEDIWDRVSRSWASLKQAVETSTSPLLAPSRLAMGYLAPAIELATSPLKAGASKIGLFPSAEGLAEYALRENLTVAVAVALEMIKARALQDTGIDITAAMVLYPDFFESVGL</sequence>
<feature type="chain" id="PRO_5006858246" evidence="1">
    <location>
        <begin position="20"/>
        <end position="228"/>
    </location>
</feature>
<keyword evidence="1" id="KW-0732">Signal</keyword>
<name>A0A0U5GV78_ASPCI</name>
<protein>
    <submittedName>
        <fullName evidence="2">Uncharacterized protein</fullName>
    </submittedName>
</protein>
<keyword evidence="3" id="KW-1185">Reference proteome</keyword>
<proteinExistence type="predicted"/>
<evidence type="ECO:0000313" key="2">
    <source>
        <dbReference type="EMBL" id="CEN62708.1"/>
    </source>
</evidence>
<organism evidence="2 3">
    <name type="scientific">Aspergillus calidoustus</name>
    <dbReference type="NCBI Taxonomy" id="454130"/>
    <lineage>
        <taxon>Eukaryota</taxon>
        <taxon>Fungi</taxon>
        <taxon>Dikarya</taxon>
        <taxon>Ascomycota</taxon>
        <taxon>Pezizomycotina</taxon>
        <taxon>Eurotiomycetes</taxon>
        <taxon>Eurotiomycetidae</taxon>
        <taxon>Eurotiales</taxon>
        <taxon>Aspergillaceae</taxon>
        <taxon>Aspergillus</taxon>
        <taxon>Aspergillus subgen. Nidulantes</taxon>
    </lineage>
</organism>
<dbReference type="AlphaFoldDB" id="A0A0U5GV78"/>
<evidence type="ECO:0000256" key="1">
    <source>
        <dbReference type="SAM" id="SignalP"/>
    </source>
</evidence>
<dbReference type="EMBL" id="CDMC01000007">
    <property type="protein sequence ID" value="CEN62708.1"/>
    <property type="molecule type" value="Genomic_DNA"/>
</dbReference>
<feature type="signal peptide" evidence="1">
    <location>
        <begin position="1"/>
        <end position="19"/>
    </location>
</feature>
<evidence type="ECO:0000313" key="3">
    <source>
        <dbReference type="Proteomes" id="UP000054771"/>
    </source>
</evidence>
<dbReference type="Proteomes" id="UP000054771">
    <property type="component" value="Unassembled WGS sequence"/>
</dbReference>
<reference evidence="3" key="1">
    <citation type="journal article" date="2016" name="Genome Announc.">
        <title>Draft genome sequences of fungus Aspergillus calidoustus.</title>
        <authorList>
            <person name="Horn F."/>
            <person name="Linde J."/>
            <person name="Mattern D.J."/>
            <person name="Walther G."/>
            <person name="Guthke R."/>
            <person name="Scherlach K."/>
            <person name="Martin K."/>
            <person name="Brakhage A.A."/>
            <person name="Petzke L."/>
            <person name="Valiante V."/>
        </authorList>
    </citation>
    <scope>NUCLEOTIDE SEQUENCE [LARGE SCALE GENOMIC DNA]</scope>
    <source>
        <strain evidence="3">SF006504</strain>
    </source>
</reference>